<dbReference type="Proteomes" id="UP000637906">
    <property type="component" value="Unassembled WGS sequence"/>
</dbReference>
<dbReference type="AlphaFoldDB" id="A0A8J3HX98"/>
<dbReference type="PANTHER" id="PTHR22912:SF151">
    <property type="entry name" value="DIHYDROLIPOYL DEHYDROGENASE, MITOCHONDRIAL"/>
    <property type="match status" value="1"/>
</dbReference>
<evidence type="ECO:0000256" key="7">
    <source>
        <dbReference type="ARBA" id="ARBA00023157"/>
    </source>
</evidence>
<dbReference type="PRINTS" id="PR00368">
    <property type="entry name" value="FADPNR"/>
</dbReference>
<keyword evidence="5 13" id="KW-0560">Oxidoreductase</keyword>
<dbReference type="Pfam" id="PF07992">
    <property type="entry name" value="Pyr_redox_2"/>
    <property type="match status" value="1"/>
</dbReference>
<reference evidence="16 17" key="1">
    <citation type="journal article" date="2021" name="Microb. Ecol.">
        <title>Candidatus Mesenet longicola: Novel Endosymbionts of Brontispa longissima that Induce Cytoplasmic Incompatibility.</title>
        <authorList>
            <person name="Takano S."/>
            <person name="Gotoh Y."/>
            <person name="Hayashi T."/>
        </authorList>
    </citation>
    <scope>NUCLEOTIDE SEQUENCE [LARGE SCALE GENOMIC DNA]</scope>
    <source>
        <strain evidence="16">L5</strain>
    </source>
</reference>
<dbReference type="InterPro" id="IPR016156">
    <property type="entry name" value="FAD/NAD-linked_Rdtase_dimer_sf"/>
</dbReference>
<feature type="active site" description="Proton acceptor" evidence="10">
    <location>
        <position position="446"/>
    </location>
</feature>
<comment type="similarity">
    <text evidence="1 13">Belongs to the class-I pyridine nucleotide-disulfide oxidoreductase family.</text>
</comment>
<evidence type="ECO:0000256" key="3">
    <source>
        <dbReference type="ARBA" id="ARBA00022630"/>
    </source>
</evidence>
<feature type="binding site" evidence="11">
    <location>
        <position position="274"/>
    </location>
    <ligand>
        <name>NAD(+)</name>
        <dbReference type="ChEBI" id="CHEBI:57540"/>
    </ligand>
</feature>
<evidence type="ECO:0000256" key="1">
    <source>
        <dbReference type="ARBA" id="ARBA00007532"/>
    </source>
</evidence>
<evidence type="ECO:0000259" key="15">
    <source>
        <dbReference type="Pfam" id="PF07992"/>
    </source>
</evidence>
<dbReference type="InterPro" id="IPR050151">
    <property type="entry name" value="Class-I_Pyr_Nuc-Dis_Oxidored"/>
</dbReference>
<accession>A0A8J3HX98</accession>
<protein>
    <recommendedName>
        <fullName evidence="2 13">Dihydrolipoyl dehydrogenase</fullName>
        <ecNumber evidence="2 13">1.8.1.4</ecNumber>
    </recommendedName>
</protein>
<dbReference type="FunFam" id="3.30.390.30:FF:000001">
    <property type="entry name" value="Dihydrolipoyl dehydrogenase"/>
    <property type="match status" value="1"/>
</dbReference>
<dbReference type="Pfam" id="PF02852">
    <property type="entry name" value="Pyr_redox_dim"/>
    <property type="match status" value="1"/>
</dbReference>
<dbReference type="InterPro" id="IPR012999">
    <property type="entry name" value="Pyr_OxRdtase_I_AS"/>
</dbReference>
<dbReference type="InterPro" id="IPR023753">
    <property type="entry name" value="FAD/NAD-binding_dom"/>
</dbReference>
<evidence type="ECO:0000256" key="9">
    <source>
        <dbReference type="ARBA" id="ARBA00049187"/>
    </source>
</evidence>
<feature type="binding site" evidence="11">
    <location>
        <position position="314"/>
    </location>
    <ligand>
        <name>FAD</name>
        <dbReference type="ChEBI" id="CHEBI:57692"/>
    </ligand>
</feature>
<keyword evidence="8 13" id="KW-0676">Redox-active center</keyword>
<dbReference type="Gene3D" id="3.50.50.60">
    <property type="entry name" value="FAD/NAD(P)-binding domain"/>
    <property type="match status" value="2"/>
</dbReference>
<feature type="disulfide bond" description="Redox-active" evidence="12">
    <location>
        <begin position="44"/>
        <end position="49"/>
    </location>
</feature>
<dbReference type="SUPFAM" id="SSF55424">
    <property type="entry name" value="FAD/NAD-linked reductases, dimerisation (C-terminal) domain"/>
    <property type="match status" value="1"/>
</dbReference>
<feature type="binding site" evidence="11">
    <location>
        <position position="53"/>
    </location>
    <ligand>
        <name>FAD</name>
        <dbReference type="ChEBI" id="CHEBI:57692"/>
    </ligand>
</feature>
<dbReference type="PRINTS" id="PR00411">
    <property type="entry name" value="PNDRDTASEI"/>
</dbReference>
<dbReference type="GO" id="GO:0004148">
    <property type="term" value="F:dihydrolipoyl dehydrogenase (NADH) activity"/>
    <property type="evidence" value="ECO:0007669"/>
    <property type="project" value="UniProtKB-EC"/>
</dbReference>
<keyword evidence="3 13" id="KW-0285">Flavoprotein</keyword>
<feature type="binding site" evidence="11">
    <location>
        <begin position="182"/>
        <end position="189"/>
    </location>
    <ligand>
        <name>NAD(+)</name>
        <dbReference type="ChEBI" id="CHEBI:57540"/>
    </ligand>
</feature>
<dbReference type="NCBIfam" id="TIGR01350">
    <property type="entry name" value="lipoamide_DH"/>
    <property type="match status" value="1"/>
</dbReference>
<dbReference type="GO" id="GO:0006103">
    <property type="term" value="P:2-oxoglutarate metabolic process"/>
    <property type="evidence" value="ECO:0007669"/>
    <property type="project" value="TreeGrafter"/>
</dbReference>
<dbReference type="EC" id="1.8.1.4" evidence="2 13"/>
<evidence type="ECO:0000256" key="8">
    <source>
        <dbReference type="ARBA" id="ARBA00023284"/>
    </source>
</evidence>
<evidence type="ECO:0000256" key="12">
    <source>
        <dbReference type="PIRSR" id="PIRSR000350-4"/>
    </source>
</evidence>
<comment type="caution">
    <text evidence="16">The sequence shown here is derived from an EMBL/GenBank/DDBJ whole genome shotgun (WGS) entry which is preliminary data.</text>
</comment>
<dbReference type="SUPFAM" id="SSF51905">
    <property type="entry name" value="FAD/NAD(P)-binding domain"/>
    <property type="match status" value="1"/>
</dbReference>
<dbReference type="Gene3D" id="3.30.390.30">
    <property type="match status" value="1"/>
</dbReference>
<feature type="binding site" evidence="11">
    <location>
        <begin position="320"/>
        <end position="323"/>
    </location>
    <ligand>
        <name>FAD</name>
        <dbReference type="ChEBI" id="CHEBI:57692"/>
    </ligand>
</feature>
<evidence type="ECO:0000313" key="17">
    <source>
        <dbReference type="Proteomes" id="UP000637906"/>
    </source>
</evidence>
<keyword evidence="6 11" id="KW-0520">NAD</keyword>
<proteinExistence type="inferred from homology"/>
<dbReference type="EMBL" id="BNGU01000006">
    <property type="protein sequence ID" value="GHM59266.1"/>
    <property type="molecule type" value="Genomic_DNA"/>
</dbReference>
<evidence type="ECO:0000256" key="11">
    <source>
        <dbReference type="PIRSR" id="PIRSR000350-3"/>
    </source>
</evidence>
<dbReference type="GO" id="GO:0050660">
    <property type="term" value="F:flavin adenine dinucleotide binding"/>
    <property type="evidence" value="ECO:0007669"/>
    <property type="project" value="InterPro"/>
</dbReference>
<dbReference type="InterPro" id="IPR001100">
    <property type="entry name" value="Pyr_nuc-diS_OxRdtase"/>
</dbReference>
<evidence type="ECO:0000259" key="14">
    <source>
        <dbReference type="Pfam" id="PF02852"/>
    </source>
</evidence>
<dbReference type="PROSITE" id="PS00076">
    <property type="entry name" value="PYRIDINE_REDOX_1"/>
    <property type="match status" value="1"/>
</dbReference>
<evidence type="ECO:0000256" key="4">
    <source>
        <dbReference type="ARBA" id="ARBA00022827"/>
    </source>
</evidence>
<dbReference type="InterPro" id="IPR006258">
    <property type="entry name" value="Lipoamide_DH"/>
</dbReference>
<evidence type="ECO:0000313" key="16">
    <source>
        <dbReference type="EMBL" id="GHM59266.1"/>
    </source>
</evidence>
<sequence>MDDICYDIIIIGGGPAGYKCAITAARLGLKVGCIDSNPVLGGTCLNRGCIPSKALLHYSHEYYNIVNNVSKFGIKVDNPSFDLNKMMDFKNAKVSELGQGIDSLFSNYKVTKITGVGRISSFEKGNLSVSVAGKDIKTKHIVIASGSDVATLPGIEVDEQDIVSSTGALSFPTVPGRLGVIGAGAIGLEMSSVWSRLSSKVTVVEFFDKIAGSTDNEVSKNLLSVLKKQGIDFKLSSKVKEIKKEAGALQIVIESVSDSTLSTIEVDKILVAVGRRPVTQNLGIENIIEQDSRGFIKVNEKYETNVLGIYAVGDVIGRAMLAHKAEEEGIAVAEIIAGQLPSVEYDIIPSVIYTHPAVSSIGKTEEELKKENVQYKVGKSTFAANGRSRVAGDTEGFVKILASKDKDEILGVHIIGAHADVLINEAAVAMAYGAATEDIYRICHSHPDVNEAFRDAAINAFFKNI</sequence>
<keyword evidence="7" id="KW-1015">Disulfide bond</keyword>
<evidence type="ECO:0000256" key="10">
    <source>
        <dbReference type="PIRSR" id="PIRSR000350-2"/>
    </source>
</evidence>
<evidence type="ECO:0000256" key="2">
    <source>
        <dbReference type="ARBA" id="ARBA00012608"/>
    </source>
</evidence>
<dbReference type="InterPro" id="IPR036188">
    <property type="entry name" value="FAD/NAD-bd_sf"/>
</dbReference>
<evidence type="ECO:0000256" key="13">
    <source>
        <dbReference type="RuleBase" id="RU003692"/>
    </source>
</evidence>
<feature type="domain" description="Pyridine nucleotide-disulphide oxidoreductase dimerisation" evidence="14">
    <location>
        <begin position="348"/>
        <end position="456"/>
    </location>
</feature>
<feature type="binding site" evidence="11">
    <location>
        <position position="205"/>
    </location>
    <ligand>
        <name>NAD(+)</name>
        <dbReference type="ChEBI" id="CHEBI:57540"/>
    </ligand>
</feature>
<keyword evidence="11" id="KW-0547">Nucleotide-binding</keyword>
<dbReference type="PANTHER" id="PTHR22912">
    <property type="entry name" value="DISULFIDE OXIDOREDUCTASE"/>
    <property type="match status" value="1"/>
</dbReference>
<dbReference type="PIRSF" id="PIRSF000350">
    <property type="entry name" value="Mercury_reductase_MerA"/>
    <property type="match status" value="1"/>
</dbReference>
<organism evidence="16 17">
    <name type="scientific">Candidatus Mesenet longicola</name>
    <dbReference type="NCBI Taxonomy" id="1892558"/>
    <lineage>
        <taxon>Bacteria</taxon>
        <taxon>Pseudomonadati</taxon>
        <taxon>Pseudomonadota</taxon>
        <taxon>Alphaproteobacteria</taxon>
        <taxon>Rickettsiales</taxon>
        <taxon>Anaplasmataceae</taxon>
        <taxon>Candidatus Mesenet</taxon>
    </lineage>
</organism>
<evidence type="ECO:0000256" key="6">
    <source>
        <dbReference type="ARBA" id="ARBA00023027"/>
    </source>
</evidence>
<keyword evidence="4 11" id="KW-0274">FAD</keyword>
<keyword evidence="17" id="KW-1185">Reference proteome</keyword>
<comment type="catalytic activity">
    <reaction evidence="9 13">
        <text>N(6)-[(R)-dihydrolipoyl]-L-lysyl-[protein] + NAD(+) = N(6)-[(R)-lipoyl]-L-lysyl-[protein] + NADH + H(+)</text>
        <dbReference type="Rhea" id="RHEA:15045"/>
        <dbReference type="Rhea" id="RHEA-COMP:10474"/>
        <dbReference type="Rhea" id="RHEA-COMP:10475"/>
        <dbReference type="ChEBI" id="CHEBI:15378"/>
        <dbReference type="ChEBI" id="CHEBI:57540"/>
        <dbReference type="ChEBI" id="CHEBI:57945"/>
        <dbReference type="ChEBI" id="CHEBI:83099"/>
        <dbReference type="ChEBI" id="CHEBI:83100"/>
        <dbReference type="EC" id="1.8.1.4"/>
    </reaction>
</comment>
<comment type="miscellaneous">
    <text evidence="13">The active site is a redox-active disulfide bond.</text>
</comment>
<name>A0A8J3HX98_9RICK</name>
<comment type="cofactor">
    <cofactor evidence="11 13">
        <name>FAD</name>
        <dbReference type="ChEBI" id="CHEBI:57692"/>
    </cofactor>
    <text evidence="11 13">Binds 1 FAD per subunit.</text>
</comment>
<feature type="domain" description="FAD/NAD(P)-binding" evidence="15">
    <location>
        <begin position="6"/>
        <end position="329"/>
    </location>
</feature>
<feature type="binding site" evidence="11">
    <location>
        <position position="117"/>
    </location>
    <ligand>
        <name>FAD</name>
        <dbReference type="ChEBI" id="CHEBI:57692"/>
    </ligand>
</feature>
<gene>
    <name evidence="16" type="ORF">sL5_02590</name>
</gene>
<dbReference type="InterPro" id="IPR004099">
    <property type="entry name" value="Pyr_nucl-diS_OxRdtase_dimer"/>
</dbReference>
<dbReference type="GO" id="GO:0045252">
    <property type="term" value="C:oxoglutarate dehydrogenase complex"/>
    <property type="evidence" value="ECO:0007669"/>
    <property type="project" value="TreeGrafter"/>
</dbReference>
<evidence type="ECO:0000256" key="5">
    <source>
        <dbReference type="ARBA" id="ARBA00023002"/>
    </source>
</evidence>